<dbReference type="PROSITE" id="PS51257">
    <property type="entry name" value="PROKAR_LIPOPROTEIN"/>
    <property type="match status" value="1"/>
</dbReference>
<name>A0A0A9FPQ8_ARUDO</name>
<organism evidence="1">
    <name type="scientific">Arundo donax</name>
    <name type="common">Giant reed</name>
    <name type="synonym">Donax arundinaceus</name>
    <dbReference type="NCBI Taxonomy" id="35708"/>
    <lineage>
        <taxon>Eukaryota</taxon>
        <taxon>Viridiplantae</taxon>
        <taxon>Streptophyta</taxon>
        <taxon>Embryophyta</taxon>
        <taxon>Tracheophyta</taxon>
        <taxon>Spermatophyta</taxon>
        <taxon>Magnoliopsida</taxon>
        <taxon>Liliopsida</taxon>
        <taxon>Poales</taxon>
        <taxon>Poaceae</taxon>
        <taxon>PACMAD clade</taxon>
        <taxon>Arundinoideae</taxon>
        <taxon>Arundineae</taxon>
        <taxon>Arundo</taxon>
    </lineage>
</organism>
<evidence type="ECO:0000313" key="1">
    <source>
        <dbReference type="EMBL" id="JAE13244.1"/>
    </source>
</evidence>
<protein>
    <submittedName>
        <fullName evidence="1">Uncharacterized protein</fullName>
    </submittedName>
</protein>
<accession>A0A0A9FPQ8</accession>
<reference evidence="1" key="2">
    <citation type="journal article" date="2015" name="Data Brief">
        <title>Shoot transcriptome of the giant reed, Arundo donax.</title>
        <authorList>
            <person name="Barrero R.A."/>
            <person name="Guerrero F.D."/>
            <person name="Moolhuijzen P."/>
            <person name="Goolsby J.A."/>
            <person name="Tidwell J."/>
            <person name="Bellgard S.E."/>
            <person name="Bellgard M.I."/>
        </authorList>
    </citation>
    <scope>NUCLEOTIDE SEQUENCE</scope>
    <source>
        <tissue evidence="1">Shoot tissue taken approximately 20 cm above the soil surface</tissue>
    </source>
</reference>
<dbReference type="AlphaFoldDB" id="A0A0A9FPQ8"/>
<dbReference type="EMBL" id="GBRH01184652">
    <property type="protein sequence ID" value="JAE13244.1"/>
    <property type="molecule type" value="Transcribed_RNA"/>
</dbReference>
<proteinExistence type="predicted"/>
<sequence length="53" mass="5870">MYQKEQASESIHVHACMFVLEGSNHVHANGVQGCQRWSKALGVCLCRVLSKVV</sequence>
<reference evidence="1" key="1">
    <citation type="submission" date="2014-09" db="EMBL/GenBank/DDBJ databases">
        <authorList>
            <person name="Magalhaes I.L.F."/>
            <person name="Oliveira U."/>
            <person name="Santos F.R."/>
            <person name="Vidigal T.H.D.A."/>
            <person name="Brescovit A.D."/>
            <person name="Santos A.J."/>
        </authorList>
    </citation>
    <scope>NUCLEOTIDE SEQUENCE</scope>
    <source>
        <tissue evidence="1">Shoot tissue taken approximately 20 cm above the soil surface</tissue>
    </source>
</reference>